<gene>
    <name evidence="3" type="ORF">H9723_08630</name>
</gene>
<proteinExistence type="predicted"/>
<name>A0A9D2GAB2_9FIRM</name>
<dbReference type="Proteomes" id="UP000824116">
    <property type="component" value="Unassembled WGS sequence"/>
</dbReference>
<dbReference type="PROSITE" id="PS01047">
    <property type="entry name" value="HMA_1"/>
    <property type="match status" value="1"/>
</dbReference>
<sequence>MENVIIILILVVLLSFAVKNSIKHFKGEGACCGGGSGSVRTKKPKKKKLDGPVIGKRTIEISGMHCRNCVNSVTRALNSIDGVAAKVSLRDSRADVLLDRMVDENDLRHAVEGAGFKVISIKSS</sequence>
<dbReference type="GO" id="GO:0046872">
    <property type="term" value="F:metal ion binding"/>
    <property type="evidence" value="ECO:0007669"/>
    <property type="project" value="UniProtKB-KW"/>
</dbReference>
<keyword evidence="1" id="KW-0479">Metal-binding</keyword>
<dbReference type="InterPro" id="IPR036163">
    <property type="entry name" value="HMA_dom_sf"/>
</dbReference>
<dbReference type="Pfam" id="PF00403">
    <property type="entry name" value="HMA"/>
    <property type="match status" value="1"/>
</dbReference>
<dbReference type="InterPro" id="IPR006121">
    <property type="entry name" value="HMA_dom"/>
</dbReference>
<reference evidence="3" key="2">
    <citation type="submission" date="2021-04" db="EMBL/GenBank/DDBJ databases">
        <authorList>
            <person name="Gilroy R."/>
        </authorList>
    </citation>
    <scope>NUCLEOTIDE SEQUENCE</scope>
    <source>
        <strain evidence="3">CHK196-3914</strain>
    </source>
</reference>
<comment type="caution">
    <text evidence="3">The sequence shown here is derived from an EMBL/GenBank/DDBJ whole genome shotgun (WGS) entry which is preliminary data.</text>
</comment>
<dbReference type="InterPro" id="IPR017969">
    <property type="entry name" value="Heavy-metal-associated_CS"/>
</dbReference>
<dbReference type="CDD" id="cd00371">
    <property type="entry name" value="HMA"/>
    <property type="match status" value="1"/>
</dbReference>
<evidence type="ECO:0000313" key="4">
    <source>
        <dbReference type="Proteomes" id="UP000824116"/>
    </source>
</evidence>
<dbReference type="SUPFAM" id="SSF55008">
    <property type="entry name" value="HMA, heavy metal-associated domain"/>
    <property type="match status" value="1"/>
</dbReference>
<accession>A0A9D2GAB2</accession>
<evidence type="ECO:0000259" key="2">
    <source>
        <dbReference type="PROSITE" id="PS50846"/>
    </source>
</evidence>
<organism evidence="3 4">
    <name type="scientific">Candidatus Mediterraneibacter stercoravium</name>
    <dbReference type="NCBI Taxonomy" id="2838685"/>
    <lineage>
        <taxon>Bacteria</taxon>
        <taxon>Bacillati</taxon>
        <taxon>Bacillota</taxon>
        <taxon>Clostridia</taxon>
        <taxon>Lachnospirales</taxon>
        <taxon>Lachnospiraceae</taxon>
        <taxon>Mediterraneibacter</taxon>
    </lineage>
</organism>
<dbReference type="PROSITE" id="PS50846">
    <property type="entry name" value="HMA_2"/>
    <property type="match status" value="1"/>
</dbReference>
<dbReference type="Gene3D" id="3.30.70.100">
    <property type="match status" value="1"/>
</dbReference>
<feature type="domain" description="HMA" evidence="2">
    <location>
        <begin position="55"/>
        <end position="119"/>
    </location>
</feature>
<dbReference type="AlphaFoldDB" id="A0A9D2GAB2"/>
<reference evidence="3" key="1">
    <citation type="journal article" date="2021" name="PeerJ">
        <title>Extensive microbial diversity within the chicken gut microbiome revealed by metagenomics and culture.</title>
        <authorList>
            <person name="Gilroy R."/>
            <person name="Ravi A."/>
            <person name="Getino M."/>
            <person name="Pursley I."/>
            <person name="Horton D.L."/>
            <person name="Alikhan N.F."/>
            <person name="Baker D."/>
            <person name="Gharbi K."/>
            <person name="Hall N."/>
            <person name="Watson M."/>
            <person name="Adriaenssens E.M."/>
            <person name="Foster-Nyarko E."/>
            <person name="Jarju S."/>
            <person name="Secka A."/>
            <person name="Antonio M."/>
            <person name="Oren A."/>
            <person name="Chaudhuri R.R."/>
            <person name="La Ragione R."/>
            <person name="Hildebrand F."/>
            <person name="Pallen M.J."/>
        </authorList>
    </citation>
    <scope>NUCLEOTIDE SEQUENCE</scope>
    <source>
        <strain evidence="3">CHK196-3914</strain>
    </source>
</reference>
<evidence type="ECO:0000256" key="1">
    <source>
        <dbReference type="ARBA" id="ARBA00022723"/>
    </source>
</evidence>
<dbReference type="EMBL" id="DXAY01000200">
    <property type="protein sequence ID" value="HIZ75287.1"/>
    <property type="molecule type" value="Genomic_DNA"/>
</dbReference>
<protein>
    <submittedName>
        <fullName evidence="3">Heavy-metal-associated domain-containing protein</fullName>
    </submittedName>
</protein>
<evidence type="ECO:0000313" key="3">
    <source>
        <dbReference type="EMBL" id="HIZ75287.1"/>
    </source>
</evidence>